<gene>
    <name evidence="8" type="primary">Rarres1</name>
</gene>
<evidence type="ECO:0000256" key="3">
    <source>
        <dbReference type="ARBA" id="ARBA00022737"/>
    </source>
</evidence>
<reference evidence="8" key="1">
    <citation type="submission" date="2025-08" db="UniProtKB">
        <authorList>
            <consortium name="RefSeq"/>
        </authorList>
    </citation>
    <scope>IDENTIFICATION</scope>
    <source>
        <tissue evidence="8">Kidney</tissue>
    </source>
</reference>
<dbReference type="GO" id="GO:0005615">
    <property type="term" value="C:extracellular space"/>
    <property type="evidence" value="ECO:0007669"/>
    <property type="project" value="TreeGrafter"/>
</dbReference>
<dbReference type="FunFam" id="3.10.450.10:FF:000012">
    <property type="entry name" value="Retinoic acid receptor responder (tazarotene-induced) 1"/>
    <property type="match status" value="1"/>
</dbReference>
<dbReference type="Pfam" id="PF06907">
    <property type="entry name" value="LXN"/>
    <property type="match status" value="1"/>
</dbReference>
<dbReference type="InParanoid" id="A0A1S3F4S4"/>
<dbReference type="KEGG" id="dord:105985546"/>
<dbReference type="InterPro" id="IPR009684">
    <property type="entry name" value="Latexin"/>
</dbReference>
<feature type="compositionally biased region" description="Low complexity" evidence="5">
    <location>
        <begin position="26"/>
        <end position="37"/>
    </location>
</feature>
<keyword evidence="2 4" id="KW-0646">Protease inhibitor</keyword>
<evidence type="ECO:0000313" key="7">
    <source>
        <dbReference type="Proteomes" id="UP000081671"/>
    </source>
</evidence>
<keyword evidence="3" id="KW-0677">Repeat</keyword>
<dbReference type="InterPro" id="IPR049897">
    <property type="entry name" value="CYSTATIN_LXN"/>
</dbReference>
<protein>
    <submittedName>
        <fullName evidence="8">Retinoic acid receptor responder protein 1</fullName>
    </submittedName>
</protein>
<accession>A0A1S3F4S4</accession>
<dbReference type="GO" id="GO:0008191">
    <property type="term" value="F:metalloendopeptidase inhibitor activity"/>
    <property type="evidence" value="ECO:0007669"/>
    <property type="project" value="UniProtKB-UniRule"/>
</dbReference>
<dbReference type="Proteomes" id="UP000081671">
    <property type="component" value="Unplaced"/>
</dbReference>
<keyword evidence="8" id="KW-0675">Receptor</keyword>
<sequence length="434" mass="47799">MNAKTGWGQAELCCVPRVPAKPRARPPAALRRVASRAGDTGPPPRSLRESNRSRAPRTPPASRPLASASRSGRPWAPSSCPAKVPQPRRPPPSPANGVAPSPPLLDGASHGSDSTAAKSDGSVIQGPGPWQEELEELEELFRRIRVGVLVRGPSHPPGLRRTTGLQPSCNGTIWVQTVQGPEPQSEPGRFGVRGAHGPRSMRRLPLERRVQGHPALNADVCGHVQGNARAQVQLDGDVDPQKGCKVELVFSTESYNLEAGEDHLGKCSAQVFFKNQKPRPAVNVTCTRLLGKEQRRQEDYRLYTQLKQLQSPFRGSLPDSHGRIEASLRPLWDLAFLGSSYVMWEKTTQFSQYYLAQLRSVNQWKMSGDAVDFDYTVLLHEFPTQEILPCRIRLIWYPGKPLKVKYQCQELQTPEEASGTVEGSAVAPTELIHL</sequence>
<proteinExistence type="inferred from homology"/>
<keyword evidence="7" id="KW-1185">Reference proteome</keyword>
<dbReference type="SUPFAM" id="SSF54403">
    <property type="entry name" value="Cystatin/monellin"/>
    <property type="match status" value="2"/>
</dbReference>
<dbReference type="Gene3D" id="3.10.450.10">
    <property type="match status" value="2"/>
</dbReference>
<dbReference type="GeneID" id="105985546"/>
<organism evidence="7 8">
    <name type="scientific">Dipodomys ordii</name>
    <name type="common">Ord's kangaroo rat</name>
    <dbReference type="NCBI Taxonomy" id="10020"/>
    <lineage>
        <taxon>Eukaryota</taxon>
        <taxon>Metazoa</taxon>
        <taxon>Chordata</taxon>
        <taxon>Craniata</taxon>
        <taxon>Vertebrata</taxon>
        <taxon>Euteleostomi</taxon>
        <taxon>Mammalia</taxon>
        <taxon>Eutheria</taxon>
        <taxon>Euarchontoglires</taxon>
        <taxon>Glires</taxon>
        <taxon>Rodentia</taxon>
        <taxon>Castorimorpha</taxon>
        <taxon>Heteromyidae</taxon>
        <taxon>Dipodomyinae</taxon>
        <taxon>Dipodomys</taxon>
    </lineage>
</organism>
<evidence type="ECO:0000256" key="4">
    <source>
        <dbReference type="PROSITE-ProRule" id="PRU01377"/>
    </source>
</evidence>
<feature type="region of interest" description="Disordered" evidence="5">
    <location>
        <begin position="1"/>
        <end position="128"/>
    </location>
</feature>
<dbReference type="PANTHER" id="PTHR28591">
    <property type="entry name" value="LATEXIN"/>
    <property type="match status" value="1"/>
</dbReference>
<dbReference type="RefSeq" id="XP_012871591.1">
    <property type="nucleotide sequence ID" value="XM_013016137.1"/>
</dbReference>
<feature type="region of interest" description="Disordered" evidence="5">
    <location>
        <begin position="179"/>
        <end position="198"/>
    </location>
</feature>
<feature type="domain" description="Cystatin LXN-type" evidence="6">
    <location>
        <begin position="313"/>
        <end position="416"/>
    </location>
</feature>
<feature type="compositionally biased region" description="Low complexity" evidence="5">
    <location>
        <begin position="63"/>
        <end position="74"/>
    </location>
</feature>
<evidence type="ECO:0000259" key="6">
    <source>
        <dbReference type="PROSITE" id="PS52033"/>
    </source>
</evidence>
<evidence type="ECO:0000313" key="8">
    <source>
        <dbReference type="RefSeq" id="XP_012871591.1"/>
    </source>
</evidence>
<dbReference type="InterPro" id="IPR046350">
    <property type="entry name" value="Cystatin_sf"/>
</dbReference>
<evidence type="ECO:0000256" key="1">
    <source>
        <dbReference type="ARBA" id="ARBA00010083"/>
    </source>
</evidence>
<comment type="similarity">
    <text evidence="1 4">Belongs to the protease inhibitor I47 (latexin) family.</text>
</comment>
<dbReference type="STRING" id="10020.ENSDORP00000025908"/>
<name>A0A1S3F4S4_DIPOR</name>
<feature type="domain" description="Cystatin LXN-type" evidence="6">
    <location>
        <begin position="193"/>
        <end position="294"/>
    </location>
</feature>
<evidence type="ECO:0000256" key="5">
    <source>
        <dbReference type="SAM" id="MobiDB-lite"/>
    </source>
</evidence>
<evidence type="ECO:0000256" key="2">
    <source>
        <dbReference type="ARBA" id="ARBA00022690"/>
    </source>
</evidence>
<dbReference type="AlphaFoldDB" id="A0A1S3F4S4"/>
<dbReference type="CTD" id="5918"/>
<dbReference type="OrthoDB" id="9254763at2759"/>
<dbReference type="PANTHER" id="PTHR28591:SF2">
    <property type="entry name" value="RETINOIC ACID RECEPTOR RESPONDER PROTEIN 1"/>
    <property type="match status" value="1"/>
</dbReference>
<dbReference type="PROSITE" id="PS52033">
    <property type="entry name" value="CYSTATIN_LXN"/>
    <property type="match status" value="2"/>
</dbReference>